<dbReference type="EMBL" id="AP025637">
    <property type="protein sequence ID" value="BDG70540.1"/>
    <property type="molecule type" value="Genomic_DNA"/>
</dbReference>
<keyword evidence="1" id="KW-0812">Transmembrane</keyword>
<dbReference type="Proteomes" id="UP000831327">
    <property type="component" value="Chromosome"/>
</dbReference>
<dbReference type="RefSeq" id="WP_244457865.1">
    <property type="nucleotide sequence ID" value="NZ_AP025637.1"/>
</dbReference>
<accession>A0ABN6NW04</accession>
<evidence type="ECO:0000313" key="3">
    <source>
        <dbReference type="Proteomes" id="UP000831327"/>
    </source>
</evidence>
<feature type="transmembrane region" description="Helical" evidence="1">
    <location>
        <begin position="14"/>
        <end position="34"/>
    </location>
</feature>
<gene>
    <name evidence="2" type="ORF">Rmf_04690</name>
</gene>
<keyword evidence="1" id="KW-0472">Membrane</keyword>
<evidence type="ECO:0000313" key="2">
    <source>
        <dbReference type="EMBL" id="BDG70540.1"/>
    </source>
</evidence>
<sequence>MIGLFVLPAFDPAALAWLPAVFAAASGIALHLLLPPPHPDVAEALLIAAVHP</sequence>
<evidence type="ECO:0008006" key="4">
    <source>
        <dbReference type="Google" id="ProtNLM"/>
    </source>
</evidence>
<name>A0ABN6NW04_9PROT</name>
<reference evidence="2 3" key="1">
    <citation type="journal article" date="2016" name="Microbes Environ.">
        <title>Phylogenetically diverse aerobic anoxygenic phototrophic bacteria isolated from epilithic biofilms in Tama river, Japan.</title>
        <authorList>
            <person name="Hirose S."/>
            <person name="Matsuura K."/>
            <person name="Haruta S."/>
        </authorList>
    </citation>
    <scope>NUCLEOTIDE SEQUENCE [LARGE SCALE GENOMIC DNA]</scope>
    <source>
        <strain evidence="2 3">S08</strain>
    </source>
</reference>
<organism evidence="2 3">
    <name type="scientific">Roseomonas fluvialis</name>
    <dbReference type="NCBI Taxonomy" id="1750527"/>
    <lineage>
        <taxon>Bacteria</taxon>
        <taxon>Pseudomonadati</taxon>
        <taxon>Pseudomonadota</taxon>
        <taxon>Alphaproteobacteria</taxon>
        <taxon>Acetobacterales</taxon>
        <taxon>Roseomonadaceae</taxon>
        <taxon>Roseomonas</taxon>
    </lineage>
</organism>
<keyword evidence="3" id="KW-1185">Reference proteome</keyword>
<protein>
    <recommendedName>
        <fullName evidence="4">HPP family protein</fullName>
    </recommendedName>
</protein>
<proteinExistence type="predicted"/>
<evidence type="ECO:0000256" key="1">
    <source>
        <dbReference type="SAM" id="Phobius"/>
    </source>
</evidence>
<keyword evidence="1" id="KW-1133">Transmembrane helix</keyword>